<evidence type="ECO:0000256" key="1">
    <source>
        <dbReference type="PROSITE-ProRule" id="PRU00047"/>
    </source>
</evidence>
<keyword evidence="1" id="KW-0862">Zinc</keyword>
<accession>A0A6A4DBJ4</accession>
<protein>
    <recommendedName>
        <fullName evidence="3">CCHC-type domain-containing protein</fullName>
    </recommendedName>
</protein>
<keyword evidence="1" id="KW-0863">Zinc-finger</keyword>
<dbReference type="EMBL" id="QXFT01002025">
    <property type="protein sequence ID" value="KAE9305420.1"/>
    <property type="molecule type" value="Genomic_DNA"/>
</dbReference>
<dbReference type="Gene3D" id="4.10.60.10">
    <property type="entry name" value="Zinc finger, CCHC-type"/>
    <property type="match status" value="1"/>
</dbReference>
<evidence type="ECO:0000256" key="2">
    <source>
        <dbReference type="SAM" id="MobiDB-lite"/>
    </source>
</evidence>
<feature type="compositionally biased region" description="Basic and acidic residues" evidence="2">
    <location>
        <begin position="158"/>
        <end position="181"/>
    </location>
</feature>
<proteinExistence type="predicted"/>
<dbReference type="AlphaFoldDB" id="A0A6A4DBJ4"/>
<feature type="compositionally biased region" description="Acidic residues" evidence="2">
    <location>
        <begin position="124"/>
        <end position="138"/>
    </location>
</feature>
<name>A0A6A4DBJ4_9STRA</name>
<evidence type="ECO:0000313" key="4">
    <source>
        <dbReference type="EMBL" id="KAE9305420.1"/>
    </source>
</evidence>
<feature type="compositionally biased region" description="Basic residues" evidence="2">
    <location>
        <begin position="103"/>
        <end position="115"/>
    </location>
</feature>
<keyword evidence="5" id="KW-1185">Reference proteome</keyword>
<organism evidence="4 5">
    <name type="scientific">Phytophthora rubi</name>
    <dbReference type="NCBI Taxonomy" id="129364"/>
    <lineage>
        <taxon>Eukaryota</taxon>
        <taxon>Sar</taxon>
        <taxon>Stramenopiles</taxon>
        <taxon>Oomycota</taxon>
        <taxon>Peronosporomycetes</taxon>
        <taxon>Peronosporales</taxon>
        <taxon>Peronosporaceae</taxon>
        <taxon>Phytophthora</taxon>
    </lineage>
</organism>
<comment type="caution">
    <text evidence="4">The sequence shown here is derived from an EMBL/GenBank/DDBJ whole genome shotgun (WGS) entry which is preliminary data.</text>
</comment>
<reference evidence="4 5" key="1">
    <citation type="submission" date="2018-08" db="EMBL/GenBank/DDBJ databases">
        <title>Genomic investigation of the strawberry pathogen Phytophthora fragariae indicates pathogenicity is determined by transcriptional variation in three key races.</title>
        <authorList>
            <person name="Adams T.M."/>
            <person name="Armitage A.D."/>
            <person name="Sobczyk M.K."/>
            <person name="Bates H.J."/>
            <person name="Dunwell J.M."/>
            <person name="Nellist C.F."/>
            <person name="Harrison R.J."/>
        </authorList>
    </citation>
    <scope>NUCLEOTIDE SEQUENCE [LARGE SCALE GENOMIC DNA]</scope>
    <source>
        <strain evidence="4 5">SCRP333</strain>
    </source>
</reference>
<dbReference type="InterPro" id="IPR036875">
    <property type="entry name" value="Znf_CCHC_sf"/>
</dbReference>
<dbReference type="InterPro" id="IPR001878">
    <property type="entry name" value="Znf_CCHC"/>
</dbReference>
<gene>
    <name evidence="4" type="ORF">PR003_g21496</name>
</gene>
<keyword evidence="1" id="KW-0479">Metal-binding</keyword>
<evidence type="ECO:0000313" key="5">
    <source>
        <dbReference type="Proteomes" id="UP000434957"/>
    </source>
</evidence>
<dbReference type="Pfam" id="PF00098">
    <property type="entry name" value="zf-CCHC"/>
    <property type="match status" value="1"/>
</dbReference>
<feature type="compositionally biased region" description="Basic and acidic residues" evidence="2">
    <location>
        <begin position="244"/>
        <end position="257"/>
    </location>
</feature>
<dbReference type="GO" id="GO:0008270">
    <property type="term" value="F:zinc ion binding"/>
    <property type="evidence" value="ECO:0007669"/>
    <property type="project" value="UniProtKB-KW"/>
</dbReference>
<dbReference type="GO" id="GO:0003676">
    <property type="term" value="F:nucleic acid binding"/>
    <property type="evidence" value="ECO:0007669"/>
    <property type="project" value="InterPro"/>
</dbReference>
<feature type="region of interest" description="Disordered" evidence="2">
    <location>
        <begin position="88"/>
        <end position="181"/>
    </location>
</feature>
<dbReference type="Proteomes" id="UP000434957">
    <property type="component" value="Unassembled WGS sequence"/>
</dbReference>
<dbReference type="SMART" id="SM00343">
    <property type="entry name" value="ZnF_C2HC"/>
    <property type="match status" value="1"/>
</dbReference>
<feature type="domain" description="CCHC-type" evidence="3">
    <location>
        <begin position="183"/>
        <end position="199"/>
    </location>
</feature>
<dbReference type="PROSITE" id="PS50158">
    <property type="entry name" value="ZF_CCHC"/>
    <property type="match status" value="1"/>
</dbReference>
<evidence type="ECO:0000259" key="3">
    <source>
        <dbReference type="PROSITE" id="PS50158"/>
    </source>
</evidence>
<dbReference type="SUPFAM" id="SSF57756">
    <property type="entry name" value="Retrovirus zinc finger-like domains"/>
    <property type="match status" value="1"/>
</dbReference>
<sequence length="381" mass="41961">MKSIGQAWATVMTPAAVPMNGTTGSLRVVPVLGSMMTADGNSTADATYEPEDEALFTNPLGVYNKYCDTWIQPENRFWNDKFWAPTKKAREKRTAAREQQTATRRHLQKPNRRVSKTLLASVGEESDASDSSESDDEEPPPKRPKRNAKAAVRQAKTLKGEEPSRRVEDVPASHDKGPNEHVRCYACGDTGHFARECPERVKKARNDAWLAERNARNASPDGVGYLVRRVGEGTTADEGEDGVESERRTELATRAADKQPAAEQAEALWAAHCGNHSGDDGSSVGTLAGSLETRVSREVTTRDSGKAKRYMEPVLPAMAVLKYVREAQEKVGSREVLRSVEEGDEQVEWKAAVPTEEGERHASAEEVRLFEDGGVAVEDRW</sequence>
<feature type="region of interest" description="Disordered" evidence="2">
    <location>
        <begin position="232"/>
        <end position="265"/>
    </location>
</feature>